<evidence type="ECO:0000256" key="6">
    <source>
        <dbReference type="ARBA" id="ARBA00018978"/>
    </source>
</evidence>
<evidence type="ECO:0000256" key="5">
    <source>
        <dbReference type="ARBA" id="ARBA00017923"/>
    </source>
</evidence>
<dbReference type="SMART" id="SM00229">
    <property type="entry name" value="RasGEFN"/>
    <property type="match status" value="1"/>
</dbReference>
<feature type="compositionally biased region" description="Polar residues" evidence="12">
    <location>
        <begin position="1"/>
        <end position="30"/>
    </location>
</feature>
<feature type="compositionally biased region" description="Acidic residues" evidence="12">
    <location>
        <begin position="150"/>
        <end position="175"/>
    </location>
</feature>
<dbReference type="InterPro" id="IPR001452">
    <property type="entry name" value="SH3_domain"/>
</dbReference>
<feature type="region of interest" description="Disordered" evidence="12">
    <location>
        <begin position="228"/>
        <end position="255"/>
    </location>
</feature>
<comment type="caution">
    <text evidence="16">The sequence shown here is derived from an EMBL/GenBank/DDBJ whole genome shotgun (WGS) entry which is preliminary data.</text>
</comment>
<dbReference type="PROSITE" id="PS00720">
    <property type="entry name" value="RASGEF"/>
    <property type="match status" value="1"/>
</dbReference>
<dbReference type="CDD" id="cd00155">
    <property type="entry name" value="RasGEF"/>
    <property type="match status" value="1"/>
</dbReference>
<dbReference type="InterPro" id="IPR019804">
    <property type="entry name" value="Ras_G-nucl-exch_fac_CS"/>
</dbReference>
<evidence type="ECO:0000259" key="15">
    <source>
        <dbReference type="PROSITE" id="PS50212"/>
    </source>
</evidence>
<dbReference type="Gene3D" id="2.30.30.40">
    <property type="entry name" value="SH3 Domains"/>
    <property type="match status" value="1"/>
</dbReference>
<dbReference type="InterPro" id="IPR036028">
    <property type="entry name" value="SH3-like_dom_sf"/>
</dbReference>
<keyword evidence="9" id="KW-0967">Endosome</keyword>
<feature type="region of interest" description="Disordered" evidence="12">
    <location>
        <begin position="1"/>
        <end position="75"/>
    </location>
</feature>
<dbReference type="Pfam" id="PF25006">
    <property type="entry name" value="DUF7783"/>
    <property type="match status" value="1"/>
</dbReference>
<evidence type="ECO:0000256" key="2">
    <source>
        <dbReference type="ARBA" id="ARBA00004125"/>
    </source>
</evidence>
<dbReference type="SUPFAM" id="SSF50044">
    <property type="entry name" value="SH3-domain"/>
    <property type="match status" value="1"/>
</dbReference>
<feature type="compositionally biased region" description="Low complexity" evidence="12">
    <location>
        <begin position="54"/>
        <end position="66"/>
    </location>
</feature>
<dbReference type="InterPro" id="IPR036964">
    <property type="entry name" value="RASGEF_cat_dom_sf"/>
</dbReference>
<evidence type="ECO:0000256" key="7">
    <source>
        <dbReference type="ARBA" id="ARBA00022443"/>
    </source>
</evidence>
<dbReference type="OrthoDB" id="546434at2759"/>
<name>A0A9P8I451_9PEZI</name>
<protein>
    <recommendedName>
        <fullName evidence="5">Class E vacuolar protein-sorting machinery protein HSE1</fullName>
    </recommendedName>
    <alternativeName>
        <fullName evidence="6">Class E vacuolar protein-sorting machinery protein hse1</fullName>
    </alternativeName>
</protein>
<dbReference type="Pfam" id="PF00617">
    <property type="entry name" value="RasGEF"/>
    <property type="match status" value="1"/>
</dbReference>
<dbReference type="CDD" id="cd00201">
    <property type="entry name" value="WW"/>
    <property type="match status" value="1"/>
</dbReference>
<dbReference type="PROSITE" id="PS50212">
    <property type="entry name" value="RASGEF_NTER"/>
    <property type="match status" value="1"/>
</dbReference>
<dbReference type="CDD" id="cd11883">
    <property type="entry name" value="SH3_Sdc25"/>
    <property type="match status" value="1"/>
</dbReference>
<dbReference type="InterPro" id="IPR056686">
    <property type="entry name" value="DUF7784"/>
</dbReference>
<feature type="region of interest" description="Disordered" evidence="12">
    <location>
        <begin position="665"/>
        <end position="708"/>
    </location>
</feature>
<dbReference type="SMART" id="SM00147">
    <property type="entry name" value="RasGEF"/>
    <property type="match status" value="1"/>
</dbReference>
<gene>
    <name evidence="16" type="ORF">FGG08_005007</name>
</gene>
<dbReference type="GO" id="GO:0005085">
    <property type="term" value="F:guanyl-nucleotide exchange factor activity"/>
    <property type="evidence" value="ECO:0007669"/>
    <property type="project" value="UniProtKB-KW"/>
</dbReference>
<dbReference type="PANTHER" id="PTHR23113">
    <property type="entry name" value="GUANINE NUCLEOTIDE EXCHANGE FACTOR"/>
    <property type="match status" value="1"/>
</dbReference>
<dbReference type="InterPro" id="IPR023578">
    <property type="entry name" value="Ras_GEF_dom_sf"/>
</dbReference>
<evidence type="ECO:0000256" key="9">
    <source>
        <dbReference type="ARBA" id="ARBA00022753"/>
    </source>
</evidence>
<evidence type="ECO:0000256" key="12">
    <source>
        <dbReference type="SAM" id="MobiDB-lite"/>
    </source>
</evidence>
<evidence type="ECO:0000313" key="16">
    <source>
        <dbReference type="EMBL" id="KAH0538407.1"/>
    </source>
</evidence>
<dbReference type="InterPro" id="IPR001895">
    <property type="entry name" value="RASGEF_cat_dom"/>
</dbReference>
<feature type="domain" description="Ras-GEF" evidence="14">
    <location>
        <begin position="917"/>
        <end position="1155"/>
    </location>
</feature>
<proteinExistence type="inferred from homology"/>
<feature type="domain" description="N-terminal Ras-GEF" evidence="15">
    <location>
        <begin position="748"/>
        <end position="881"/>
    </location>
</feature>
<evidence type="ECO:0000259" key="14">
    <source>
        <dbReference type="PROSITE" id="PS50009"/>
    </source>
</evidence>
<dbReference type="PROSITE" id="PS50009">
    <property type="entry name" value="RASGEF_CAT"/>
    <property type="match status" value="1"/>
</dbReference>
<dbReference type="Gene3D" id="1.10.840.10">
    <property type="entry name" value="Ras guanine-nucleotide exchange factors catalytic domain"/>
    <property type="match status" value="1"/>
</dbReference>
<dbReference type="EMBL" id="JAGHQL010000110">
    <property type="protein sequence ID" value="KAH0538407.1"/>
    <property type="molecule type" value="Genomic_DNA"/>
</dbReference>
<dbReference type="GO" id="GO:0007265">
    <property type="term" value="P:Ras protein signal transduction"/>
    <property type="evidence" value="ECO:0007669"/>
    <property type="project" value="TreeGrafter"/>
</dbReference>
<dbReference type="FunFam" id="2.30.30.40:FF:000072">
    <property type="entry name" value="Unconventional Myosin IB"/>
    <property type="match status" value="1"/>
</dbReference>
<feature type="compositionally biased region" description="Low complexity" evidence="12">
    <location>
        <begin position="675"/>
        <end position="688"/>
    </location>
</feature>
<dbReference type="Pfam" id="PF00018">
    <property type="entry name" value="SH3_1"/>
    <property type="match status" value="1"/>
</dbReference>
<dbReference type="PRINTS" id="PR00452">
    <property type="entry name" value="SH3DOMAIN"/>
</dbReference>
<feature type="compositionally biased region" description="Polar residues" evidence="12">
    <location>
        <begin position="181"/>
        <end position="193"/>
    </location>
</feature>
<evidence type="ECO:0000256" key="3">
    <source>
        <dbReference type="ARBA" id="ARBA00009666"/>
    </source>
</evidence>
<evidence type="ECO:0000256" key="10">
    <source>
        <dbReference type="PROSITE-ProRule" id="PRU00168"/>
    </source>
</evidence>
<feature type="region of interest" description="Disordered" evidence="12">
    <location>
        <begin position="138"/>
        <end position="193"/>
    </location>
</feature>
<evidence type="ECO:0000256" key="11">
    <source>
        <dbReference type="PROSITE-ProRule" id="PRU00192"/>
    </source>
</evidence>
<comment type="function">
    <text evidence="1">Component of the ESCRT-0 complex which is the sorting receptor for ubiquitinated cargo proteins at the multivesicular body (MVB).</text>
</comment>
<accession>A0A9P8I451</accession>
<comment type="subunit">
    <text evidence="4">Component of the ESCRT-0 complex composed of HSE1 and VPS27.</text>
</comment>
<keyword evidence="7 11" id="KW-0728">SH3 domain</keyword>
<feature type="compositionally biased region" description="Basic and acidic residues" evidence="12">
    <location>
        <begin position="33"/>
        <end position="46"/>
    </location>
</feature>
<comment type="subcellular location">
    <subcellularLocation>
        <location evidence="2">Endosome membrane</location>
        <topology evidence="2">Peripheral membrane protein</topology>
        <orientation evidence="2">Cytoplasmic side</orientation>
    </subcellularLocation>
</comment>
<sequence length="1172" mass="131078">MFVTQSAPSFFPRDSSNVKTTPKSNFTETTVHYIEEKATRSSTDSKRGKHGYTSSKDNSSSSRQKSVVMNGHSGIAPPPGMYVRALYDYEADDQTSLSFHQGDIIQVITQLDSGWWDGVINGVRGWFPSNYCALVAGPDDDGRGGRQPGDADDADGELEDEDEFEEDYEEDDLDSEGNPRDGSNQLPLEGTDGQNQEEAAFWIPQATPDGRLFYFNTMTGVSTMELPLESPNSATETGPLDRNNIHAPEQTRPPAEMLARGYERDEDDFDYDEGNSASEREGESLMLASQGPLDASASMQPLGTNVTSFTGNPLTQPPAAAIPGSFFDDGAAVPLTWDRLVEDVRLSVESYRQAISNGDRAEYVRRAEDISDHVRLLLAAGSGTTDNHSGAPSIISTNKALYPHFRDMMSRFSKLVLSSHIAAADWPSADSYSKCLQEADAVLHGVYGYVEVARQQRGEDIPRLIPGFVVGSTTGGNWRNNGLGPRDPMSTTFIDQDDYESTVEPTAPLDSSLLERLDELKRIISTNIRRLDEQLVITDKIVTTQKHEAIGDAVCSAAKRVIDCFRPYLAAVESINLAPLGSSPQNPQLVDFAIQKQRLYDSISDLMLGCQAVAGPLGDEWAAVRGDPLESRLNSLRAIAKQLETCTTHLSFSLQLLQEMIPRDDQKATRDNAYPQRPHQRSQSRQARGFSEDRPAIMEGIDPATENYRKGENSKVKKFFGEEPASSMPPWFLRLDHETEISYDMKANPPQLRGGTMIGLVEQLTRHDRLDSPFNNTFLLTYRSFTSASELFDLLVKRFSIQPPSGLNHDEFQVWIDKKQKPIRFRVVNILKSWFDTYWMEGQDESSKELIRRVHAFAKDSVETTGTPGAQPLMAVVEQRLRGQDSTARRLVLTLNTSAPPPIIPRNMRKLKFLDIDTTEFARQLTIIESKLYGKIKPTECLNKTSNKKEHTEDGVEPAENVKALILHSNQLTNWVAEMILTQADVKRRVMVIKHFISVAEKCRSLNNFSTLTSIISTFGTAPIHRLKRTWDQVPTRTQTVLESMRTLMGSTKNFGEYRETLRQANPPCIPFFGVYLTDLTFIEDGIPSVIKKTNLINFAKRAKTAEVIRDIQQYQNVPYPLQPVPELQEYILSSMQAAGDVHEMYDKSLAVEPREREDEKIARLLSESGFL</sequence>
<dbReference type="InterPro" id="IPR008937">
    <property type="entry name" value="Ras-like_GEF"/>
</dbReference>
<organism evidence="16 17">
    <name type="scientific">Glutinoglossum americanum</name>
    <dbReference type="NCBI Taxonomy" id="1670608"/>
    <lineage>
        <taxon>Eukaryota</taxon>
        <taxon>Fungi</taxon>
        <taxon>Dikarya</taxon>
        <taxon>Ascomycota</taxon>
        <taxon>Pezizomycotina</taxon>
        <taxon>Geoglossomycetes</taxon>
        <taxon>Geoglossales</taxon>
        <taxon>Geoglossaceae</taxon>
        <taxon>Glutinoglossum</taxon>
    </lineage>
</organism>
<dbReference type="InterPro" id="IPR001202">
    <property type="entry name" value="WW_dom"/>
</dbReference>
<keyword evidence="17" id="KW-1185">Reference proteome</keyword>
<dbReference type="Gene3D" id="1.20.870.10">
    <property type="entry name" value="Son of sevenless (SoS) protein Chain: S domain 1"/>
    <property type="match status" value="1"/>
</dbReference>
<dbReference type="SUPFAM" id="SSF48366">
    <property type="entry name" value="Ras GEF"/>
    <property type="match status" value="1"/>
</dbReference>
<dbReference type="PROSITE" id="PS50002">
    <property type="entry name" value="SH3"/>
    <property type="match status" value="1"/>
</dbReference>
<dbReference type="Proteomes" id="UP000698800">
    <property type="component" value="Unassembled WGS sequence"/>
</dbReference>
<dbReference type="SMART" id="SM00326">
    <property type="entry name" value="SH3"/>
    <property type="match status" value="1"/>
</dbReference>
<evidence type="ECO:0000256" key="4">
    <source>
        <dbReference type="ARBA" id="ARBA00011446"/>
    </source>
</evidence>
<dbReference type="PANTHER" id="PTHR23113:SF368">
    <property type="entry name" value="CELL DIVISION CONTROL PROTEIN 25"/>
    <property type="match status" value="1"/>
</dbReference>
<comment type="similarity">
    <text evidence="3">Belongs to the STAM family.</text>
</comment>
<dbReference type="GO" id="GO:0010008">
    <property type="term" value="C:endosome membrane"/>
    <property type="evidence" value="ECO:0007669"/>
    <property type="project" value="UniProtKB-SubCell"/>
</dbReference>
<dbReference type="Pfam" id="PF25008">
    <property type="entry name" value="DUF7784"/>
    <property type="match status" value="1"/>
</dbReference>
<evidence type="ECO:0000256" key="1">
    <source>
        <dbReference type="ARBA" id="ARBA00002654"/>
    </source>
</evidence>
<dbReference type="GO" id="GO:0005886">
    <property type="term" value="C:plasma membrane"/>
    <property type="evidence" value="ECO:0007669"/>
    <property type="project" value="TreeGrafter"/>
</dbReference>
<evidence type="ECO:0000259" key="13">
    <source>
        <dbReference type="PROSITE" id="PS50002"/>
    </source>
</evidence>
<dbReference type="Pfam" id="PF00618">
    <property type="entry name" value="RasGEF_N"/>
    <property type="match status" value="1"/>
</dbReference>
<keyword evidence="8 10" id="KW-0344">Guanine-nucleotide releasing factor</keyword>
<dbReference type="InterPro" id="IPR000651">
    <property type="entry name" value="Ras-like_Gua-exchang_fac_N"/>
</dbReference>
<dbReference type="Pfam" id="PF23518">
    <property type="entry name" value="WW_2"/>
    <property type="match status" value="1"/>
</dbReference>
<dbReference type="InterPro" id="IPR057827">
    <property type="entry name" value="WW_fungi"/>
</dbReference>
<reference evidence="16" key="1">
    <citation type="submission" date="2021-03" db="EMBL/GenBank/DDBJ databases">
        <title>Comparative genomics and phylogenomic investigation of the class Geoglossomycetes provide insights into ecological specialization and systematics.</title>
        <authorList>
            <person name="Melie T."/>
            <person name="Pirro S."/>
            <person name="Miller A.N."/>
            <person name="Quandt A."/>
        </authorList>
    </citation>
    <scope>NUCLEOTIDE SEQUENCE</scope>
    <source>
        <strain evidence="16">GBOQ0MN5Z8</strain>
    </source>
</reference>
<dbReference type="CDD" id="cd06224">
    <property type="entry name" value="REM"/>
    <property type="match status" value="1"/>
</dbReference>
<evidence type="ECO:0000256" key="8">
    <source>
        <dbReference type="ARBA" id="ARBA00022658"/>
    </source>
</evidence>
<dbReference type="AlphaFoldDB" id="A0A9P8I451"/>
<dbReference type="InterPro" id="IPR056685">
    <property type="entry name" value="DUF7783"/>
</dbReference>
<evidence type="ECO:0000313" key="17">
    <source>
        <dbReference type="Proteomes" id="UP000698800"/>
    </source>
</evidence>
<feature type="domain" description="SH3" evidence="13">
    <location>
        <begin position="78"/>
        <end position="137"/>
    </location>
</feature>